<evidence type="ECO:0000256" key="3">
    <source>
        <dbReference type="ARBA" id="ARBA00022448"/>
    </source>
</evidence>
<dbReference type="PROSITE" id="PS51257">
    <property type="entry name" value="PROKAR_LIPOPROTEIN"/>
    <property type="match status" value="1"/>
</dbReference>
<proteinExistence type="inferred from homology"/>
<accession>A0ABQ3US79</accession>
<evidence type="ECO:0000313" key="7">
    <source>
        <dbReference type="EMBL" id="GHO55641.1"/>
    </source>
</evidence>
<comment type="similarity">
    <text evidence="2">Belongs to the bacterial solute-binding protein 5 family.</text>
</comment>
<dbReference type="Gene3D" id="3.40.190.10">
    <property type="entry name" value="Periplasmic binding protein-like II"/>
    <property type="match status" value="1"/>
</dbReference>
<feature type="chain" id="PRO_5046808683" evidence="5">
    <location>
        <begin position="27"/>
        <end position="538"/>
    </location>
</feature>
<evidence type="ECO:0000256" key="2">
    <source>
        <dbReference type="ARBA" id="ARBA00005695"/>
    </source>
</evidence>
<feature type="domain" description="Solute-binding protein family 5" evidence="6">
    <location>
        <begin position="93"/>
        <end position="459"/>
    </location>
</feature>
<sequence length="538" mass="59311">MHDTQKQRTHLLPFLLLSSLAILLLAACGGTQQNNQSTNNQVLRFPNVGTNDIGKLDPASGSDSNSNLAINMLFTGLVKADQNLSAQPDQATWDISKDNKVYTFHLKKGITFSDGTPVTAQTYVYTWTRALLPEVKSPIAPVLEEAIVGAKDVNSGKTTTLEGVKALDDQTLQVTLERPTAYFLQLLTVNLFYPLNQKLIDKYGQVDWAQHVAGQGAGTGPFIVQSWQHGVKMDLVPNPNYYGAKPKLKKVEMFFVKEPETAYKAYQAKQYDFTWGITPHDQETAKNLPGFIRKPILQSNLLFFDNKTAPFNKSAVRQAFAAAINKNLLATNIFKDSVTPASTIIPPGQPGAQPDYSGISYNMTRAKQLLQSVYPDVSKMPPVTFSYPGSQFPQDAATALQAMWQSALGVQVKLNPMELTSYNSETSKHTVQFGFTQWGVYFPDPYEWLDLSLLSTSANNNGDWSNPKFDSLVAQAEQKSGQERLDLYAQAERVAIDDVGWLPLSHQTLAGIIPANLHGVVLNGGGLYFGDWSNVYLS</sequence>
<dbReference type="CDD" id="cd08504">
    <property type="entry name" value="PBP2_OppA"/>
    <property type="match status" value="1"/>
</dbReference>
<comment type="subcellular location">
    <subcellularLocation>
        <location evidence="1">Cell envelope</location>
    </subcellularLocation>
</comment>
<feature type="signal peptide" evidence="5">
    <location>
        <begin position="1"/>
        <end position="26"/>
    </location>
</feature>
<dbReference type="InterPro" id="IPR030678">
    <property type="entry name" value="Peptide/Ni-bd"/>
</dbReference>
<name>A0ABQ3US79_9CHLR</name>
<protein>
    <submittedName>
        <fullName evidence="7">ABC transporter substrate-binding protein</fullName>
    </submittedName>
</protein>
<dbReference type="Gene3D" id="3.10.105.10">
    <property type="entry name" value="Dipeptide-binding Protein, Domain 3"/>
    <property type="match status" value="1"/>
</dbReference>
<evidence type="ECO:0000256" key="5">
    <source>
        <dbReference type="SAM" id="SignalP"/>
    </source>
</evidence>
<dbReference type="SUPFAM" id="SSF53850">
    <property type="entry name" value="Periplasmic binding protein-like II"/>
    <property type="match status" value="1"/>
</dbReference>
<dbReference type="PIRSF" id="PIRSF002741">
    <property type="entry name" value="MppA"/>
    <property type="match status" value="1"/>
</dbReference>
<keyword evidence="8" id="KW-1185">Reference proteome</keyword>
<comment type="caution">
    <text evidence="7">The sequence shown here is derived from an EMBL/GenBank/DDBJ whole genome shotgun (WGS) entry which is preliminary data.</text>
</comment>
<keyword evidence="3" id="KW-0813">Transport</keyword>
<keyword evidence="4 5" id="KW-0732">Signal</keyword>
<dbReference type="Proteomes" id="UP000654345">
    <property type="component" value="Unassembled WGS sequence"/>
</dbReference>
<dbReference type="InterPro" id="IPR039424">
    <property type="entry name" value="SBP_5"/>
</dbReference>
<dbReference type="EMBL" id="BNJG01000001">
    <property type="protein sequence ID" value="GHO55641.1"/>
    <property type="molecule type" value="Genomic_DNA"/>
</dbReference>
<dbReference type="InterPro" id="IPR000914">
    <property type="entry name" value="SBP_5_dom"/>
</dbReference>
<evidence type="ECO:0000256" key="1">
    <source>
        <dbReference type="ARBA" id="ARBA00004196"/>
    </source>
</evidence>
<gene>
    <name evidence="7" type="ORF">KSB_41160</name>
</gene>
<evidence type="ECO:0000313" key="8">
    <source>
        <dbReference type="Proteomes" id="UP000654345"/>
    </source>
</evidence>
<reference evidence="7 8" key="1">
    <citation type="journal article" date="2021" name="Int. J. Syst. Evol. Microbiol.">
        <title>Reticulibacter mediterranei gen. nov., sp. nov., within the new family Reticulibacteraceae fam. nov., and Ktedonospora formicarum gen. nov., sp. nov., Ktedonobacter robiniae sp. nov., Dictyobacter formicarum sp. nov. and Dictyobacter arantiisoli sp. nov., belonging to the class Ktedonobacteria.</title>
        <authorList>
            <person name="Yabe S."/>
            <person name="Zheng Y."/>
            <person name="Wang C.M."/>
            <person name="Sakai Y."/>
            <person name="Abe K."/>
            <person name="Yokota A."/>
            <person name="Donadio S."/>
            <person name="Cavaletti L."/>
            <person name="Monciardini P."/>
        </authorList>
    </citation>
    <scope>NUCLEOTIDE SEQUENCE [LARGE SCALE GENOMIC DNA]</scope>
    <source>
        <strain evidence="7 8">SOSP1-30</strain>
    </source>
</reference>
<dbReference type="Pfam" id="PF00496">
    <property type="entry name" value="SBP_bac_5"/>
    <property type="match status" value="1"/>
</dbReference>
<dbReference type="PANTHER" id="PTHR30290">
    <property type="entry name" value="PERIPLASMIC BINDING COMPONENT OF ABC TRANSPORTER"/>
    <property type="match status" value="1"/>
</dbReference>
<dbReference type="RefSeq" id="WP_201372212.1">
    <property type="nucleotide sequence ID" value="NZ_BNJG01000001.1"/>
</dbReference>
<dbReference type="PANTHER" id="PTHR30290:SF10">
    <property type="entry name" value="PERIPLASMIC OLIGOPEPTIDE-BINDING PROTEIN-RELATED"/>
    <property type="match status" value="1"/>
</dbReference>
<evidence type="ECO:0000259" key="6">
    <source>
        <dbReference type="Pfam" id="PF00496"/>
    </source>
</evidence>
<organism evidence="7 8">
    <name type="scientific">Ktedonobacter robiniae</name>
    <dbReference type="NCBI Taxonomy" id="2778365"/>
    <lineage>
        <taxon>Bacteria</taxon>
        <taxon>Bacillati</taxon>
        <taxon>Chloroflexota</taxon>
        <taxon>Ktedonobacteria</taxon>
        <taxon>Ktedonobacterales</taxon>
        <taxon>Ktedonobacteraceae</taxon>
        <taxon>Ktedonobacter</taxon>
    </lineage>
</organism>
<evidence type="ECO:0000256" key="4">
    <source>
        <dbReference type="ARBA" id="ARBA00022729"/>
    </source>
</evidence>
<dbReference type="Gene3D" id="3.90.76.10">
    <property type="entry name" value="Dipeptide-binding Protein, Domain 1"/>
    <property type="match status" value="1"/>
</dbReference>